<evidence type="ECO:0000256" key="4">
    <source>
        <dbReference type="SAM" id="MobiDB-lite"/>
    </source>
</evidence>
<feature type="domain" description="Thiolase C-terminal" evidence="6">
    <location>
        <begin position="1"/>
        <end position="38"/>
    </location>
</feature>
<dbReference type="InterPro" id="IPR020610">
    <property type="entry name" value="Thiolase_AS"/>
</dbReference>
<dbReference type="Pfam" id="PF02803">
    <property type="entry name" value="Thiolase_C"/>
    <property type="match status" value="1"/>
</dbReference>
<feature type="compositionally biased region" description="Polar residues" evidence="4">
    <location>
        <begin position="44"/>
        <end position="60"/>
    </location>
</feature>
<comment type="similarity">
    <text evidence="1">Belongs to the thiolase-like superfamily. Thiolase family.</text>
</comment>
<dbReference type="Gene3D" id="3.40.47.10">
    <property type="match status" value="1"/>
</dbReference>
<evidence type="ECO:0000256" key="3">
    <source>
        <dbReference type="ARBA" id="ARBA00023315"/>
    </source>
</evidence>
<evidence type="ECO:0000313" key="7">
    <source>
        <dbReference type="EMBL" id="VEL30293.1"/>
    </source>
</evidence>
<dbReference type="Proteomes" id="UP000784294">
    <property type="component" value="Unassembled WGS sequence"/>
</dbReference>
<dbReference type="EMBL" id="CAAALY010111053">
    <property type="protein sequence ID" value="VEL30293.1"/>
    <property type="molecule type" value="Genomic_DNA"/>
</dbReference>
<dbReference type="SUPFAM" id="SSF53901">
    <property type="entry name" value="Thiolase-like"/>
    <property type="match status" value="1"/>
</dbReference>
<keyword evidence="5" id="KW-0812">Transmembrane</keyword>
<reference evidence="7" key="1">
    <citation type="submission" date="2018-11" db="EMBL/GenBank/DDBJ databases">
        <authorList>
            <consortium name="Pathogen Informatics"/>
        </authorList>
    </citation>
    <scope>NUCLEOTIDE SEQUENCE</scope>
</reference>
<dbReference type="OrthoDB" id="6277967at2759"/>
<dbReference type="PROSITE" id="PS00099">
    <property type="entry name" value="THIOLASE_3"/>
    <property type="match status" value="1"/>
</dbReference>
<organism evidence="7 8">
    <name type="scientific">Protopolystoma xenopodis</name>
    <dbReference type="NCBI Taxonomy" id="117903"/>
    <lineage>
        <taxon>Eukaryota</taxon>
        <taxon>Metazoa</taxon>
        <taxon>Spiralia</taxon>
        <taxon>Lophotrochozoa</taxon>
        <taxon>Platyhelminthes</taxon>
        <taxon>Monogenea</taxon>
        <taxon>Polyopisthocotylea</taxon>
        <taxon>Polystomatidea</taxon>
        <taxon>Polystomatidae</taxon>
        <taxon>Protopolystoma</taxon>
    </lineage>
</organism>
<keyword evidence="8" id="KW-1185">Reference proteome</keyword>
<dbReference type="InterPro" id="IPR020617">
    <property type="entry name" value="Thiolase_C"/>
</dbReference>
<protein>
    <recommendedName>
        <fullName evidence="6">Thiolase C-terminal domain-containing protein</fullName>
    </recommendedName>
</protein>
<accession>A0A448X7T1</accession>
<keyword evidence="5" id="KW-1133">Transmembrane helix</keyword>
<evidence type="ECO:0000259" key="6">
    <source>
        <dbReference type="Pfam" id="PF02803"/>
    </source>
</evidence>
<name>A0A448X7T1_9PLAT</name>
<dbReference type="GO" id="GO:0016747">
    <property type="term" value="F:acyltransferase activity, transferring groups other than amino-acyl groups"/>
    <property type="evidence" value="ECO:0007669"/>
    <property type="project" value="InterPro"/>
</dbReference>
<dbReference type="PROSITE" id="PS00737">
    <property type="entry name" value="THIOLASE_2"/>
    <property type="match status" value="1"/>
</dbReference>
<dbReference type="PANTHER" id="PTHR18919:SF107">
    <property type="entry name" value="ACETYL-COA ACETYLTRANSFERASE, CYTOSOLIC"/>
    <property type="match status" value="1"/>
</dbReference>
<dbReference type="PANTHER" id="PTHR18919">
    <property type="entry name" value="ACETYL-COA C-ACYLTRANSFERASE"/>
    <property type="match status" value="1"/>
</dbReference>
<dbReference type="InterPro" id="IPR020613">
    <property type="entry name" value="Thiolase_CS"/>
</dbReference>
<dbReference type="AlphaFoldDB" id="A0A448X7T1"/>
<sequence>MNIPEYKLNVNGGSLALGHPLGCSGARILVTLFHALIKLRWPSSSKANTSSTQNNETVMISSEDEPRRSLKGIAALCVGGGMGIALAIETC</sequence>
<evidence type="ECO:0000256" key="1">
    <source>
        <dbReference type="ARBA" id="ARBA00010982"/>
    </source>
</evidence>
<keyword evidence="3" id="KW-0012">Acyltransferase</keyword>
<comment type="caution">
    <text evidence="7">The sequence shown here is derived from an EMBL/GenBank/DDBJ whole genome shotgun (WGS) entry which is preliminary data.</text>
</comment>
<keyword evidence="5" id="KW-0472">Membrane</keyword>
<proteinExistence type="inferred from homology"/>
<evidence type="ECO:0000313" key="8">
    <source>
        <dbReference type="Proteomes" id="UP000784294"/>
    </source>
</evidence>
<gene>
    <name evidence="7" type="ORF">PXEA_LOCUS23733</name>
</gene>
<keyword evidence="2" id="KW-0808">Transferase</keyword>
<dbReference type="InterPro" id="IPR016039">
    <property type="entry name" value="Thiolase-like"/>
</dbReference>
<feature type="transmembrane region" description="Helical" evidence="5">
    <location>
        <begin position="16"/>
        <end position="37"/>
    </location>
</feature>
<feature type="region of interest" description="Disordered" evidence="4">
    <location>
        <begin position="44"/>
        <end position="64"/>
    </location>
</feature>
<evidence type="ECO:0000256" key="5">
    <source>
        <dbReference type="SAM" id="Phobius"/>
    </source>
</evidence>
<evidence type="ECO:0000256" key="2">
    <source>
        <dbReference type="ARBA" id="ARBA00022679"/>
    </source>
</evidence>